<organism evidence="3 4">
    <name type="scientific">Helicobacter pylori PZ5024</name>
    <dbReference type="NCBI Taxonomy" id="1337391"/>
    <lineage>
        <taxon>Bacteria</taxon>
        <taxon>Pseudomonadati</taxon>
        <taxon>Campylobacterota</taxon>
        <taxon>Epsilonproteobacteria</taxon>
        <taxon>Campylobacterales</taxon>
        <taxon>Helicobacteraceae</taxon>
        <taxon>Helicobacter</taxon>
    </lineage>
</organism>
<gene>
    <name evidence="3" type="ORF">L931_05835</name>
</gene>
<keyword evidence="2" id="KW-0472">Membrane</keyword>
<evidence type="ECO:0000256" key="1">
    <source>
        <dbReference type="SAM" id="Coils"/>
    </source>
</evidence>
<evidence type="ECO:0000256" key="2">
    <source>
        <dbReference type="SAM" id="Phobius"/>
    </source>
</evidence>
<reference evidence="3 4" key="1">
    <citation type="journal article" date="2013" name="Genome Announc.">
        <title>Draft Genome Sequences of Helicobacter pylori Strains Isolated from Regions of Low and High Gastric Cancer Risk in Colombia.</title>
        <authorList>
            <person name="Sheh A."/>
            <person name="Piazuelo M.B."/>
            <person name="Wilson K.T."/>
            <person name="Correa P."/>
            <person name="Fox J.G."/>
        </authorList>
    </citation>
    <scope>NUCLEOTIDE SEQUENCE [LARGE SCALE GENOMIC DNA]</scope>
    <source>
        <strain evidence="3 4">PZ5024</strain>
    </source>
</reference>
<protein>
    <submittedName>
        <fullName evidence="3">Uncharacterized protein</fullName>
    </submittedName>
</protein>
<feature type="transmembrane region" description="Helical" evidence="2">
    <location>
        <begin position="196"/>
        <end position="218"/>
    </location>
</feature>
<feature type="transmembrane region" description="Helical" evidence="2">
    <location>
        <begin position="164"/>
        <end position="184"/>
    </location>
</feature>
<evidence type="ECO:0000313" key="4">
    <source>
        <dbReference type="Proteomes" id="UP000015645"/>
    </source>
</evidence>
<keyword evidence="1" id="KW-0175">Coiled coil</keyword>
<dbReference type="PATRIC" id="fig|1337391.3.peg.140"/>
<feature type="coiled-coil region" evidence="1">
    <location>
        <begin position="122"/>
        <end position="156"/>
    </location>
</feature>
<keyword evidence="2" id="KW-0812">Transmembrane</keyword>
<dbReference type="AlphaFoldDB" id="T2T537"/>
<name>T2T537_HELPX</name>
<evidence type="ECO:0000313" key="3">
    <source>
        <dbReference type="EMBL" id="EQD99670.1"/>
    </source>
</evidence>
<proteinExistence type="predicted"/>
<keyword evidence="2" id="KW-1133">Transmembrane helix</keyword>
<dbReference type="EMBL" id="ASYS01000026">
    <property type="protein sequence ID" value="EQD99670.1"/>
    <property type="molecule type" value="Genomic_DNA"/>
</dbReference>
<dbReference type="Proteomes" id="UP000015645">
    <property type="component" value="Unassembled WGS sequence"/>
</dbReference>
<feature type="transmembrane region" description="Helical" evidence="2">
    <location>
        <begin position="239"/>
        <end position="259"/>
    </location>
</feature>
<accession>T2T537</accession>
<sequence length="264" mass="29910">MKDSLEKFLRAIGGLIEDDANIKETLGQIAEHYKNSTELELDFEDIVVKIDTEMSTLGYAKKVPFVVALIENSKAFLESQGEYISENEKRILRRVIRLSRIEDSSIRIQYLDKEAIDVGKKMKLQIDRMKSQDEAIKNLKEEINSITNQTSTIKGQIDNTKKDFVAILGIFAAIFMAFDSGLKINLAIFDKKGLDGLIALCLFMFASFFTLILLHSLYRFVKDIANSNQNFNKTNSKEYAVSIVLLIVIFITVAVVVGIKTYKN</sequence>
<comment type="caution">
    <text evidence="3">The sequence shown here is derived from an EMBL/GenBank/DDBJ whole genome shotgun (WGS) entry which is preliminary data.</text>
</comment>